<keyword evidence="1" id="KW-1133">Transmembrane helix</keyword>
<keyword evidence="3" id="KW-1185">Reference proteome</keyword>
<keyword evidence="1" id="KW-0812">Transmembrane</keyword>
<protein>
    <submittedName>
        <fullName evidence="2">Uncharacterized protein</fullName>
    </submittedName>
</protein>
<feature type="transmembrane region" description="Helical" evidence="1">
    <location>
        <begin position="37"/>
        <end position="62"/>
    </location>
</feature>
<gene>
    <name evidence="2" type="ORF">Tsubulata_027955</name>
</gene>
<feature type="transmembrane region" description="Helical" evidence="1">
    <location>
        <begin position="100"/>
        <end position="118"/>
    </location>
</feature>
<dbReference type="AlphaFoldDB" id="A0A9Q0G7G2"/>
<accession>A0A9Q0G7G2</accession>
<name>A0A9Q0G7G2_9ROSI</name>
<proteinExistence type="predicted"/>
<evidence type="ECO:0000313" key="3">
    <source>
        <dbReference type="Proteomes" id="UP001141552"/>
    </source>
</evidence>
<dbReference type="Proteomes" id="UP001141552">
    <property type="component" value="Unassembled WGS sequence"/>
</dbReference>
<feature type="transmembrane region" description="Helical" evidence="1">
    <location>
        <begin position="125"/>
        <end position="143"/>
    </location>
</feature>
<evidence type="ECO:0000313" key="2">
    <source>
        <dbReference type="EMBL" id="KAJ4844541.1"/>
    </source>
</evidence>
<comment type="caution">
    <text evidence="2">The sequence shown here is derived from an EMBL/GenBank/DDBJ whole genome shotgun (WGS) entry which is preliminary data.</text>
</comment>
<dbReference type="EMBL" id="JAKUCV010001928">
    <property type="protein sequence ID" value="KAJ4844541.1"/>
    <property type="molecule type" value="Genomic_DNA"/>
</dbReference>
<reference evidence="2" key="2">
    <citation type="journal article" date="2023" name="Plants (Basel)">
        <title>Annotation of the Turnera subulata (Passifloraceae) Draft Genome Reveals the S-Locus Evolved after the Divergence of Turneroideae from Passifloroideae in a Stepwise Manner.</title>
        <authorList>
            <person name="Henning P.M."/>
            <person name="Roalson E.H."/>
            <person name="Mir W."/>
            <person name="McCubbin A.G."/>
            <person name="Shore J.S."/>
        </authorList>
    </citation>
    <scope>NUCLEOTIDE SEQUENCE</scope>
    <source>
        <strain evidence="2">F60SS</strain>
    </source>
</reference>
<feature type="transmembrane region" description="Helical" evidence="1">
    <location>
        <begin position="224"/>
        <end position="241"/>
    </location>
</feature>
<keyword evidence="1" id="KW-0472">Membrane</keyword>
<organism evidence="2 3">
    <name type="scientific">Turnera subulata</name>
    <dbReference type="NCBI Taxonomy" id="218843"/>
    <lineage>
        <taxon>Eukaryota</taxon>
        <taxon>Viridiplantae</taxon>
        <taxon>Streptophyta</taxon>
        <taxon>Embryophyta</taxon>
        <taxon>Tracheophyta</taxon>
        <taxon>Spermatophyta</taxon>
        <taxon>Magnoliopsida</taxon>
        <taxon>eudicotyledons</taxon>
        <taxon>Gunneridae</taxon>
        <taxon>Pentapetalae</taxon>
        <taxon>rosids</taxon>
        <taxon>fabids</taxon>
        <taxon>Malpighiales</taxon>
        <taxon>Passifloraceae</taxon>
        <taxon>Turnera</taxon>
    </lineage>
</organism>
<feature type="transmembrane region" description="Helical" evidence="1">
    <location>
        <begin position="149"/>
        <end position="171"/>
    </location>
</feature>
<feature type="transmembrane region" description="Helical" evidence="1">
    <location>
        <begin position="74"/>
        <end position="94"/>
    </location>
</feature>
<feature type="transmembrane region" description="Helical" evidence="1">
    <location>
        <begin position="7"/>
        <end position="25"/>
    </location>
</feature>
<evidence type="ECO:0000256" key="1">
    <source>
        <dbReference type="SAM" id="Phobius"/>
    </source>
</evidence>
<reference evidence="2" key="1">
    <citation type="submission" date="2022-02" db="EMBL/GenBank/DDBJ databases">
        <authorList>
            <person name="Henning P.M."/>
            <person name="McCubbin A.G."/>
            <person name="Shore J.S."/>
        </authorList>
    </citation>
    <scope>NUCLEOTIDE SEQUENCE</scope>
    <source>
        <strain evidence="2">F60SS</strain>
        <tissue evidence="2">Leaves</tissue>
    </source>
</reference>
<sequence length="276" mass="31494">MGKLFQSLLRHILGSIFILGNFILIDSLRWRCTGSDWKLLLVMVAAFVFPISISVVTSYYFIEIRRSIREICRNYGRIVGLIYIFSYLGAIAYFEKNNYFFLYFPLLGVIAISSGRLILDLEETLPIVSTVLAGCLSAVLFPLCTAKSYAALVASISTIPVVMVALCALAMGDVKEWKLRAQAFTIPWKLRLVRRIDDELDDELREYSFHRNMGLLYLGIRQRVFSSFLIAVLVLMFYFLGGTAENFLFSFYSYFLKNIGESTESQFCSSTMMDLN</sequence>